<sequence length="480" mass="53863">MEAIRKNGSKAATHQSKARGRAIKHTSSLEVSPGPSDGKLPPVPASNTIVDPHGVMIISESGDLVLEFKHEQDTLHTAKFRVKSSCVREKSSYFRLLLDPTGFEEGRRVADGISKFADQNVSEVSSALLPQITILDIGHVSPVKSITLLLADFLCLLHDQPVSNPHPPLTNLANLTVVADRFDALEPLRSYVHSSRLFSALDARNTKVKTPLTEDRLRQRALVGIYLDHPPWLLSSTQRLVQRCSVLASTASVAAWHDLPFSLEDELHFRRCALLDTIQSLQSYFLAQYTSRTRQCRLGYDSSAACDSFQLGEMVKFFTRSGTLSLSGGLVSHPPLSAGDQSSAHMKEDFEPPMHEGDLLDLLEKLRMCPEYQIDSNHHHCGIRIRLLPALAVIEKAIEGAGICADCWKDWRPEYSWREAKRPLIWRREERAVMTGLDPARRCLNRHLGMRDMCLARDRVWEKPRDDTHDGAGWITSRKQ</sequence>
<dbReference type="InParanoid" id="A0A2K1QQY4"/>
<name>A0A2K1QQY4_9PEZI</name>
<feature type="region of interest" description="Disordered" evidence="1">
    <location>
        <begin position="1"/>
        <end position="42"/>
    </location>
</feature>
<evidence type="ECO:0000313" key="3">
    <source>
        <dbReference type="Proteomes" id="UP000243797"/>
    </source>
</evidence>
<evidence type="ECO:0000256" key="1">
    <source>
        <dbReference type="SAM" id="MobiDB-lite"/>
    </source>
</evidence>
<reference evidence="2 3" key="1">
    <citation type="submission" date="2017-06" db="EMBL/GenBank/DDBJ databases">
        <title>Draft genome sequence of a variant of Elsinoe murrayae.</title>
        <authorList>
            <person name="Cheng Q."/>
        </authorList>
    </citation>
    <scope>NUCLEOTIDE SEQUENCE [LARGE SCALE GENOMIC DNA]</scope>
    <source>
        <strain evidence="2 3">CQ-2017a</strain>
    </source>
</reference>
<comment type="caution">
    <text evidence="2">The sequence shown here is derived from an EMBL/GenBank/DDBJ whole genome shotgun (WGS) entry which is preliminary data.</text>
</comment>
<protein>
    <submittedName>
        <fullName evidence="2">Mitochondrial import inner membrane translocase subunit tim50</fullName>
    </submittedName>
</protein>
<dbReference type="AlphaFoldDB" id="A0A2K1QQY4"/>
<keyword evidence="3" id="KW-1185">Reference proteome</keyword>
<organism evidence="2 3">
    <name type="scientific">Sphaceloma murrayae</name>
    <dbReference type="NCBI Taxonomy" id="2082308"/>
    <lineage>
        <taxon>Eukaryota</taxon>
        <taxon>Fungi</taxon>
        <taxon>Dikarya</taxon>
        <taxon>Ascomycota</taxon>
        <taxon>Pezizomycotina</taxon>
        <taxon>Dothideomycetes</taxon>
        <taxon>Dothideomycetidae</taxon>
        <taxon>Myriangiales</taxon>
        <taxon>Elsinoaceae</taxon>
        <taxon>Sphaceloma</taxon>
    </lineage>
</organism>
<evidence type="ECO:0000313" key="2">
    <source>
        <dbReference type="EMBL" id="PNS17399.1"/>
    </source>
</evidence>
<dbReference type="Proteomes" id="UP000243797">
    <property type="component" value="Unassembled WGS sequence"/>
</dbReference>
<accession>A0A2K1QQY4</accession>
<dbReference type="OrthoDB" id="5398371at2759"/>
<dbReference type="EMBL" id="NKHZ01000051">
    <property type="protein sequence ID" value="PNS17399.1"/>
    <property type="molecule type" value="Genomic_DNA"/>
</dbReference>
<proteinExistence type="predicted"/>
<gene>
    <name evidence="2" type="ORF">CAC42_7082</name>
</gene>